<proteinExistence type="predicted"/>
<accession>A0A5B0Q7H0</accession>
<name>A0A5B0Q7H0_PUCGR</name>
<dbReference type="AlphaFoldDB" id="A0A5B0Q7H0"/>
<dbReference type="OrthoDB" id="10442288at2759"/>
<reference evidence="1 2" key="1">
    <citation type="submission" date="2019-05" db="EMBL/GenBank/DDBJ databases">
        <title>Emergence of the Ug99 lineage of the wheat stem rust pathogen through somatic hybridization.</title>
        <authorList>
            <person name="Li F."/>
            <person name="Upadhyaya N.M."/>
            <person name="Sperschneider J."/>
            <person name="Matny O."/>
            <person name="Nguyen-Phuc H."/>
            <person name="Mago R."/>
            <person name="Raley C."/>
            <person name="Miller M.E."/>
            <person name="Silverstein K.A.T."/>
            <person name="Henningsen E."/>
            <person name="Hirsch C.D."/>
            <person name="Visser B."/>
            <person name="Pretorius Z.A."/>
            <person name="Steffenson B.J."/>
            <person name="Schwessinger B."/>
            <person name="Dodds P.N."/>
            <person name="Figueroa M."/>
        </authorList>
    </citation>
    <scope>NUCLEOTIDE SEQUENCE [LARGE SCALE GENOMIC DNA]</scope>
    <source>
        <strain evidence="1">21-0</strain>
    </source>
</reference>
<sequence length="63" mass="7393">MIMIETRVYLDVGTYTSETLLTWPTRLLKLQAFSFDRSPLHLFNTSSVCWIQHLLAKNKRIHG</sequence>
<dbReference type="EMBL" id="VSWC01000028">
    <property type="protein sequence ID" value="KAA1109085.1"/>
    <property type="molecule type" value="Genomic_DNA"/>
</dbReference>
<keyword evidence="2" id="KW-1185">Reference proteome</keyword>
<evidence type="ECO:0000313" key="1">
    <source>
        <dbReference type="EMBL" id="KAA1109085.1"/>
    </source>
</evidence>
<evidence type="ECO:0000313" key="2">
    <source>
        <dbReference type="Proteomes" id="UP000324748"/>
    </source>
</evidence>
<dbReference type="Proteomes" id="UP000324748">
    <property type="component" value="Unassembled WGS sequence"/>
</dbReference>
<protein>
    <submittedName>
        <fullName evidence="1">Uncharacterized protein</fullName>
    </submittedName>
</protein>
<gene>
    <name evidence="1" type="ORF">PGT21_032891</name>
</gene>
<comment type="caution">
    <text evidence="1">The sequence shown here is derived from an EMBL/GenBank/DDBJ whole genome shotgun (WGS) entry which is preliminary data.</text>
</comment>
<organism evidence="1 2">
    <name type="scientific">Puccinia graminis f. sp. tritici</name>
    <dbReference type="NCBI Taxonomy" id="56615"/>
    <lineage>
        <taxon>Eukaryota</taxon>
        <taxon>Fungi</taxon>
        <taxon>Dikarya</taxon>
        <taxon>Basidiomycota</taxon>
        <taxon>Pucciniomycotina</taxon>
        <taxon>Pucciniomycetes</taxon>
        <taxon>Pucciniales</taxon>
        <taxon>Pucciniaceae</taxon>
        <taxon>Puccinia</taxon>
    </lineage>
</organism>